<dbReference type="GO" id="GO:0016740">
    <property type="term" value="F:transferase activity"/>
    <property type="evidence" value="ECO:0007669"/>
    <property type="project" value="UniProtKB-KW"/>
</dbReference>
<dbReference type="Gene3D" id="1.20.120.450">
    <property type="entry name" value="dinb family like domain"/>
    <property type="match status" value="1"/>
</dbReference>
<evidence type="ECO:0000256" key="1">
    <source>
        <dbReference type="ARBA" id="ARBA00022490"/>
    </source>
</evidence>
<accession>A0ABV6GBA8</accession>
<evidence type="ECO:0000313" key="8">
    <source>
        <dbReference type="Proteomes" id="UP001589854"/>
    </source>
</evidence>
<feature type="binding site" evidence="5">
    <location>
        <position position="158"/>
    </location>
    <ligand>
        <name>Zn(2+)</name>
        <dbReference type="ChEBI" id="CHEBI:29105"/>
    </ligand>
</feature>
<feature type="binding site" evidence="5">
    <location>
        <position position="162"/>
    </location>
    <ligand>
        <name>Zn(2+)</name>
        <dbReference type="ChEBI" id="CHEBI:29105"/>
    </ligand>
</feature>
<keyword evidence="2 5" id="KW-0479">Metal-binding</keyword>
<comment type="subunit">
    <text evidence="5">Homodimer.</text>
</comment>
<dbReference type="InterPro" id="IPR024775">
    <property type="entry name" value="DinB-like"/>
</dbReference>
<reference evidence="7 8" key="1">
    <citation type="submission" date="2024-09" db="EMBL/GenBank/DDBJ databases">
        <authorList>
            <person name="Sun Q."/>
            <person name="Mori K."/>
        </authorList>
    </citation>
    <scope>NUCLEOTIDE SEQUENCE [LARGE SCALE GENOMIC DNA]</scope>
    <source>
        <strain evidence="7 8">CCM 7228</strain>
    </source>
</reference>
<dbReference type="EMBL" id="JBHLVO010000003">
    <property type="protein sequence ID" value="MFC0270835.1"/>
    <property type="molecule type" value="Genomic_DNA"/>
</dbReference>
<dbReference type="InterPro" id="IPR023774">
    <property type="entry name" value="Put_metal_dep_hydrolase_YfiT"/>
</dbReference>
<evidence type="ECO:0000259" key="6">
    <source>
        <dbReference type="Pfam" id="PF12867"/>
    </source>
</evidence>
<protein>
    <recommendedName>
        <fullName evidence="5">Putative metal-dependent hydrolase ACFFIX_05155</fullName>
        <ecNumber evidence="5">3.-.-.-</ecNumber>
    </recommendedName>
</protein>
<dbReference type="SUPFAM" id="SSF109854">
    <property type="entry name" value="DinB/YfiT-like putative metalloenzymes"/>
    <property type="match status" value="1"/>
</dbReference>
<comment type="similarity">
    <text evidence="5">Belongs to the metal hydrolase YfiT family.</text>
</comment>
<dbReference type="Proteomes" id="UP001589854">
    <property type="component" value="Unassembled WGS sequence"/>
</dbReference>
<comment type="cofactor">
    <cofactor evidence="5">
        <name>Zn(2+)</name>
        <dbReference type="ChEBI" id="CHEBI:29105"/>
    </cofactor>
    <text evidence="5">Binds 1 zinc ion per subunit.</text>
</comment>
<keyword evidence="8" id="KW-1185">Reference proteome</keyword>
<sequence length="175" mass="20497">MEDLRYPIGKFEAPIEIRHSDRQKWIEVLVETPRLLKEATSDLTNEQLDTTYRPGGWTVRQVVHHLADSHMNSFIRFKLSLTENVPVIKPYNESEWAGLNDSIDADVQLSINLLYSLHARWVILLKAMTDQDFTKAFFHPETQVKTNLHTALGMYAWHSQHHLAHITSLRKRQNW</sequence>
<keyword evidence="3 5" id="KW-0378">Hydrolase</keyword>
<feature type="binding site" evidence="5">
    <location>
        <position position="65"/>
    </location>
    <ligand>
        <name>Zn(2+)</name>
        <dbReference type="ChEBI" id="CHEBI:29105"/>
    </ligand>
</feature>
<dbReference type="InterPro" id="IPR034660">
    <property type="entry name" value="DinB/YfiT-like"/>
</dbReference>
<dbReference type="NCBIfam" id="NF009807">
    <property type="entry name" value="PRK13291.1"/>
    <property type="match status" value="1"/>
</dbReference>
<comment type="caution">
    <text evidence="7">The sequence shown here is derived from an EMBL/GenBank/DDBJ whole genome shotgun (WGS) entry which is preliminary data.</text>
</comment>
<dbReference type="HAMAP" id="MF_01256">
    <property type="entry name" value="YfiT_hydrol"/>
    <property type="match status" value="1"/>
</dbReference>
<comment type="subcellular location">
    <subcellularLocation>
        <location evidence="5">Cytoplasm</location>
    </subcellularLocation>
</comment>
<evidence type="ECO:0000256" key="5">
    <source>
        <dbReference type="HAMAP-Rule" id="MF_01256"/>
    </source>
</evidence>
<evidence type="ECO:0000256" key="3">
    <source>
        <dbReference type="ARBA" id="ARBA00022801"/>
    </source>
</evidence>
<comment type="function">
    <text evidence="5">Possible metal-dependent hydrolase.</text>
</comment>
<dbReference type="EC" id="3.-.-.-" evidence="5"/>
<dbReference type="RefSeq" id="WP_378931265.1">
    <property type="nucleotide sequence ID" value="NZ_JBHLVO010000003.1"/>
</dbReference>
<feature type="domain" description="DinB-like" evidence="6">
    <location>
        <begin position="29"/>
        <end position="166"/>
    </location>
</feature>
<keyword evidence="7" id="KW-0808">Transferase</keyword>
<keyword evidence="1 5" id="KW-0963">Cytoplasm</keyword>
<name>A0ABV6GBA8_9BACI</name>
<evidence type="ECO:0000256" key="4">
    <source>
        <dbReference type="ARBA" id="ARBA00022833"/>
    </source>
</evidence>
<evidence type="ECO:0000313" key="7">
    <source>
        <dbReference type="EMBL" id="MFC0270835.1"/>
    </source>
</evidence>
<gene>
    <name evidence="7" type="ORF">ACFFIX_05155</name>
</gene>
<organism evidence="7 8">
    <name type="scientific">Metabacillus herbersteinensis</name>
    <dbReference type="NCBI Taxonomy" id="283816"/>
    <lineage>
        <taxon>Bacteria</taxon>
        <taxon>Bacillati</taxon>
        <taxon>Bacillota</taxon>
        <taxon>Bacilli</taxon>
        <taxon>Bacillales</taxon>
        <taxon>Bacillaceae</taxon>
        <taxon>Metabacillus</taxon>
    </lineage>
</organism>
<keyword evidence="4 5" id="KW-0862">Zinc</keyword>
<dbReference type="Pfam" id="PF12867">
    <property type="entry name" value="DinB_2"/>
    <property type="match status" value="1"/>
</dbReference>
<proteinExistence type="inferred from homology"/>
<evidence type="ECO:0000256" key="2">
    <source>
        <dbReference type="ARBA" id="ARBA00022723"/>
    </source>
</evidence>